<dbReference type="Gene3D" id="1.20.1280.290">
    <property type="match status" value="2"/>
</dbReference>
<sequence>MNVTDTNSTNNSLSSSSHENPILENLFGYLGTFLLSIQLLPQVYKNWKGKSTKGLSATMLLIFATSSFIFGIYTIGVSLPIPIILQPQSFGLLSLVCHVQCLYYNSNKYHQKENKKEEIHIEEKRDKDENNDHFEQSEKKPTLTVTTPISDYERKLKLRNHQIKCLSIFSFWIVFFTTVQTVGALWIKRTHEKNISWPENTLGTLSLVLIFIGFLPQYYVIFRDKIVRGISFIFTCMDMIGCIFELLSLAFAPPPFNILASLVYIYIIVSWLLIIFLYYFFSWWNSRKNKEVAEENQT</sequence>
<reference evidence="7" key="1">
    <citation type="submission" date="2021-06" db="EMBL/GenBank/DDBJ databases">
        <authorList>
            <person name="Kallberg Y."/>
            <person name="Tangrot J."/>
            <person name="Rosling A."/>
        </authorList>
    </citation>
    <scope>NUCLEOTIDE SEQUENCE</scope>
    <source>
        <strain evidence="7">FL130A</strain>
    </source>
</reference>
<accession>A0A9N8Z683</accession>
<dbReference type="PANTHER" id="PTHR16201">
    <property type="entry name" value="SEVEN TRANSMEMBRANE PROTEIN 1-RELATED"/>
    <property type="match status" value="1"/>
</dbReference>
<evidence type="ECO:0000313" key="8">
    <source>
        <dbReference type="Proteomes" id="UP000789508"/>
    </source>
</evidence>
<dbReference type="EMBL" id="CAJVPS010000346">
    <property type="protein sequence ID" value="CAG8479128.1"/>
    <property type="molecule type" value="Genomic_DNA"/>
</dbReference>
<organism evidence="7 8">
    <name type="scientific">Ambispora leptoticha</name>
    <dbReference type="NCBI Taxonomy" id="144679"/>
    <lineage>
        <taxon>Eukaryota</taxon>
        <taxon>Fungi</taxon>
        <taxon>Fungi incertae sedis</taxon>
        <taxon>Mucoromycota</taxon>
        <taxon>Glomeromycotina</taxon>
        <taxon>Glomeromycetes</taxon>
        <taxon>Archaeosporales</taxon>
        <taxon>Ambisporaceae</taxon>
        <taxon>Ambispora</taxon>
    </lineage>
</organism>
<feature type="region of interest" description="Disordered" evidence="5">
    <location>
        <begin position="115"/>
        <end position="138"/>
    </location>
</feature>
<feature type="transmembrane region" description="Helical" evidence="6">
    <location>
        <begin position="258"/>
        <end position="281"/>
    </location>
</feature>
<dbReference type="SMART" id="SM00679">
    <property type="entry name" value="CTNS"/>
    <property type="match status" value="2"/>
</dbReference>
<keyword evidence="8" id="KW-1185">Reference proteome</keyword>
<feature type="transmembrane region" description="Helical" evidence="6">
    <location>
        <begin position="56"/>
        <end position="76"/>
    </location>
</feature>
<evidence type="ECO:0000256" key="1">
    <source>
        <dbReference type="ARBA" id="ARBA00004141"/>
    </source>
</evidence>
<dbReference type="OrthoDB" id="407617at2759"/>
<feature type="transmembrane region" description="Helical" evidence="6">
    <location>
        <begin position="26"/>
        <end position="44"/>
    </location>
</feature>
<comment type="subcellular location">
    <subcellularLocation>
        <location evidence="1">Membrane</location>
        <topology evidence="1">Multi-pass membrane protein</topology>
    </subcellularLocation>
</comment>
<dbReference type="Pfam" id="PF04193">
    <property type="entry name" value="PQ-loop"/>
    <property type="match status" value="2"/>
</dbReference>
<keyword evidence="4 6" id="KW-0472">Membrane</keyword>
<protein>
    <submittedName>
        <fullName evidence="7">5619_t:CDS:1</fullName>
    </submittedName>
</protein>
<evidence type="ECO:0000256" key="5">
    <source>
        <dbReference type="SAM" id="MobiDB-lite"/>
    </source>
</evidence>
<evidence type="ECO:0000313" key="7">
    <source>
        <dbReference type="EMBL" id="CAG8479128.1"/>
    </source>
</evidence>
<feature type="transmembrane region" description="Helical" evidence="6">
    <location>
        <begin position="202"/>
        <end position="220"/>
    </location>
</feature>
<feature type="transmembrane region" description="Helical" evidence="6">
    <location>
        <begin position="232"/>
        <end position="252"/>
    </location>
</feature>
<dbReference type="AlphaFoldDB" id="A0A9N8Z683"/>
<evidence type="ECO:0000256" key="4">
    <source>
        <dbReference type="ARBA" id="ARBA00023136"/>
    </source>
</evidence>
<dbReference type="Proteomes" id="UP000789508">
    <property type="component" value="Unassembled WGS sequence"/>
</dbReference>
<dbReference type="GO" id="GO:0016020">
    <property type="term" value="C:membrane"/>
    <property type="evidence" value="ECO:0007669"/>
    <property type="project" value="UniProtKB-SubCell"/>
</dbReference>
<keyword evidence="2 6" id="KW-0812">Transmembrane</keyword>
<evidence type="ECO:0000256" key="6">
    <source>
        <dbReference type="SAM" id="Phobius"/>
    </source>
</evidence>
<keyword evidence="3 6" id="KW-1133">Transmembrane helix</keyword>
<comment type="caution">
    <text evidence="7">The sequence shown here is derived from an EMBL/GenBank/DDBJ whole genome shotgun (WGS) entry which is preliminary data.</text>
</comment>
<dbReference type="InterPro" id="IPR051415">
    <property type="entry name" value="LAAT-1"/>
</dbReference>
<evidence type="ECO:0000256" key="3">
    <source>
        <dbReference type="ARBA" id="ARBA00022989"/>
    </source>
</evidence>
<dbReference type="InterPro" id="IPR006603">
    <property type="entry name" value="PQ-loop_rpt"/>
</dbReference>
<proteinExistence type="predicted"/>
<evidence type="ECO:0000256" key="2">
    <source>
        <dbReference type="ARBA" id="ARBA00022692"/>
    </source>
</evidence>
<name>A0A9N8Z683_9GLOM</name>
<dbReference type="PANTHER" id="PTHR16201:SF37">
    <property type="entry name" value="PQ-LOOP REPEAT-CONTAINING PROTEIN"/>
    <property type="match status" value="1"/>
</dbReference>
<feature type="transmembrane region" description="Helical" evidence="6">
    <location>
        <begin position="165"/>
        <end position="187"/>
    </location>
</feature>
<gene>
    <name evidence="7" type="ORF">ALEPTO_LOCUS2395</name>
</gene>